<gene>
    <name evidence="2" type="ORF">LAESUDRAFT_736490</name>
</gene>
<proteinExistence type="predicted"/>
<reference evidence="2 3" key="1">
    <citation type="journal article" date="2016" name="Mol. Biol. Evol.">
        <title>Comparative Genomics of Early-Diverging Mushroom-Forming Fungi Provides Insights into the Origins of Lignocellulose Decay Capabilities.</title>
        <authorList>
            <person name="Nagy L.G."/>
            <person name="Riley R."/>
            <person name="Tritt A."/>
            <person name="Adam C."/>
            <person name="Daum C."/>
            <person name="Floudas D."/>
            <person name="Sun H."/>
            <person name="Yadav J.S."/>
            <person name="Pangilinan J."/>
            <person name="Larsson K.H."/>
            <person name="Matsuura K."/>
            <person name="Barry K."/>
            <person name="Labutti K."/>
            <person name="Kuo R."/>
            <person name="Ohm R.A."/>
            <person name="Bhattacharya S.S."/>
            <person name="Shirouzu T."/>
            <person name="Yoshinaga Y."/>
            <person name="Martin F.M."/>
            <person name="Grigoriev I.V."/>
            <person name="Hibbett D.S."/>
        </authorList>
    </citation>
    <scope>NUCLEOTIDE SEQUENCE [LARGE SCALE GENOMIC DNA]</scope>
    <source>
        <strain evidence="2 3">93-53</strain>
    </source>
</reference>
<feature type="compositionally biased region" description="Low complexity" evidence="1">
    <location>
        <begin position="141"/>
        <end position="156"/>
    </location>
</feature>
<sequence>MRRSLSSAARKRDRSPLDSGMYSTPEERSPPVRSRYNVHDAPRPTIQQIAMGLHTSRTPHLRQPHNSNPPSPHPSAPHSAYPGENDSRRASRFLKPPSANSHRRSASTSSTIPLPPPPARSALKKRGTPTTSPGASAVPLTPSVSDLSLSESTLTSNAPSTPRSNRGFSVSKLLRVPSRKGSGASSEHSDDDSVSTELTPRKIVRFSTSPTVSEPAIATATLS</sequence>
<evidence type="ECO:0000313" key="2">
    <source>
        <dbReference type="EMBL" id="KZT07225.1"/>
    </source>
</evidence>
<organism evidence="2 3">
    <name type="scientific">Laetiporus sulphureus 93-53</name>
    <dbReference type="NCBI Taxonomy" id="1314785"/>
    <lineage>
        <taxon>Eukaryota</taxon>
        <taxon>Fungi</taxon>
        <taxon>Dikarya</taxon>
        <taxon>Basidiomycota</taxon>
        <taxon>Agaricomycotina</taxon>
        <taxon>Agaricomycetes</taxon>
        <taxon>Polyporales</taxon>
        <taxon>Laetiporus</taxon>
    </lineage>
</organism>
<protein>
    <submittedName>
        <fullName evidence="2">Uncharacterized protein</fullName>
    </submittedName>
</protein>
<feature type="region of interest" description="Disordered" evidence="1">
    <location>
        <begin position="1"/>
        <end position="223"/>
    </location>
</feature>
<dbReference type="AlphaFoldDB" id="A0A165EK62"/>
<feature type="compositionally biased region" description="Basic residues" evidence="1">
    <location>
        <begin position="1"/>
        <end position="13"/>
    </location>
</feature>
<dbReference type="RefSeq" id="XP_040764965.1">
    <property type="nucleotide sequence ID" value="XM_040910693.1"/>
</dbReference>
<dbReference type="GeneID" id="63827722"/>
<dbReference type="Proteomes" id="UP000076871">
    <property type="component" value="Unassembled WGS sequence"/>
</dbReference>
<dbReference type="OrthoDB" id="3265692at2759"/>
<feature type="compositionally biased region" description="Polar residues" evidence="1">
    <location>
        <begin position="157"/>
        <end position="168"/>
    </location>
</feature>
<accession>A0A165EK62</accession>
<name>A0A165EK62_9APHY</name>
<evidence type="ECO:0000256" key="1">
    <source>
        <dbReference type="SAM" id="MobiDB-lite"/>
    </source>
</evidence>
<dbReference type="InParanoid" id="A0A165EK62"/>
<evidence type="ECO:0000313" key="3">
    <source>
        <dbReference type="Proteomes" id="UP000076871"/>
    </source>
</evidence>
<keyword evidence="3" id="KW-1185">Reference proteome</keyword>
<dbReference type="EMBL" id="KV427620">
    <property type="protein sequence ID" value="KZT07225.1"/>
    <property type="molecule type" value="Genomic_DNA"/>
</dbReference>